<organism evidence="8 9">
    <name type="scientific">Sphingomonas baiyangensis</name>
    <dbReference type="NCBI Taxonomy" id="2572576"/>
    <lineage>
        <taxon>Bacteria</taxon>
        <taxon>Pseudomonadati</taxon>
        <taxon>Pseudomonadota</taxon>
        <taxon>Alphaproteobacteria</taxon>
        <taxon>Sphingomonadales</taxon>
        <taxon>Sphingomonadaceae</taxon>
        <taxon>Sphingomonas</taxon>
    </lineage>
</organism>
<dbReference type="RefSeq" id="WP_136941981.1">
    <property type="nucleotide sequence ID" value="NZ_SWKR01000002.1"/>
</dbReference>
<feature type="region of interest" description="Disordered" evidence="6">
    <location>
        <begin position="491"/>
        <end position="518"/>
    </location>
</feature>
<evidence type="ECO:0000256" key="5">
    <source>
        <dbReference type="ARBA" id="ARBA00023136"/>
    </source>
</evidence>
<dbReference type="Pfam" id="PF13520">
    <property type="entry name" value="AA_permease_2"/>
    <property type="match status" value="1"/>
</dbReference>
<name>A0A4U1L017_9SPHN</name>
<dbReference type="PANTHER" id="PTHR43243">
    <property type="entry name" value="INNER MEMBRANE TRANSPORTER YGJI-RELATED"/>
    <property type="match status" value="1"/>
</dbReference>
<keyword evidence="9" id="KW-1185">Reference proteome</keyword>
<keyword evidence="4 7" id="KW-1133">Transmembrane helix</keyword>
<feature type="transmembrane region" description="Helical" evidence="7">
    <location>
        <begin position="460"/>
        <end position="478"/>
    </location>
</feature>
<evidence type="ECO:0000256" key="3">
    <source>
        <dbReference type="ARBA" id="ARBA00022692"/>
    </source>
</evidence>
<accession>A0A4U1L017</accession>
<evidence type="ECO:0000256" key="4">
    <source>
        <dbReference type="ARBA" id="ARBA00022989"/>
    </source>
</evidence>
<dbReference type="GO" id="GO:0015171">
    <property type="term" value="F:amino acid transmembrane transporter activity"/>
    <property type="evidence" value="ECO:0007669"/>
    <property type="project" value="TreeGrafter"/>
</dbReference>
<dbReference type="Proteomes" id="UP000309138">
    <property type="component" value="Unassembled WGS sequence"/>
</dbReference>
<keyword evidence="2" id="KW-0813">Transport</keyword>
<protein>
    <submittedName>
        <fullName evidence="8">Amino acid permease</fullName>
    </submittedName>
</protein>
<dbReference type="InterPro" id="IPR002293">
    <property type="entry name" value="AA/rel_permease1"/>
</dbReference>
<dbReference type="PIRSF" id="PIRSF006060">
    <property type="entry name" value="AA_transporter"/>
    <property type="match status" value="1"/>
</dbReference>
<dbReference type="OrthoDB" id="9804700at2"/>
<feature type="transmembrane region" description="Helical" evidence="7">
    <location>
        <begin position="379"/>
        <end position="400"/>
    </location>
</feature>
<keyword evidence="5 7" id="KW-0472">Membrane</keyword>
<feature type="transmembrane region" description="Helical" evidence="7">
    <location>
        <begin position="152"/>
        <end position="170"/>
    </location>
</feature>
<evidence type="ECO:0000256" key="2">
    <source>
        <dbReference type="ARBA" id="ARBA00022448"/>
    </source>
</evidence>
<evidence type="ECO:0000256" key="6">
    <source>
        <dbReference type="SAM" id="MobiDB-lite"/>
    </source>
</evidence>
<comment type="caution">
    <text evidence="8">The sequence shown here is derived from an EMBL/GenBank/DDBJ whole genome shotgun (WGS) entry which is preliminary data.</text>
</comment>
<feature type="transmembrane region" description="Helical" evidence="7">
    <location>
        <begin position="27"/>
        <end position="46"/>
    </location>
</feature>
<sequence length="518" mass="53750">MIFGRVKSLDAILATAEKKSLTRSLGAFQLTMLGVGAIIGTGIFVLTAEAAQKAGPGMMIAFIIAGAVCAVAALCYAEMSSMVPVSGSAYTYSYAVMGELLAWMVGWALVLEYTVAAGAVSVGWSGYFVGLLREFAGLDLPAAFTLGPIDGGIVNVPAFLIALLVTWLLVIGTRESAAINAVLVAIKIAALTLFCILALPVMQSSNFEPFAPLGFGGISAAAASIFFAYVGFDAVSTAAEETKNPQRNMPIGLIGSLAICTIFYILVAAGVIGTVGAQPLFDANGAVLAAGSAELAAACATAAGEGAVVCSKEALAWTLREIGWQQVGNLIGLAAGLALPSVILMMMFGQTRIFFVMSRDGLLPPVLSKVHPRYKTPHVVTMITGVFVAFFAALFPVGALAEISNAGTLFAFAMVAIAVLVLRRTDPTRHRPFRTPAIYLVAPLAVGGCLYLFFSLSGYTLTLTASWAIVGLIVYFGYSRSHSHVGRGIVDTHEDDADVPPQPVPPLPGAPTPGGKQA</sequence>
<dbReference type="Gene3D" id="1.20.1740.10">
    <property type="entry name" value="Amino acid/polyamine transporter I"/>
    <property type="match status" value="1"/>
</dbReference>
<evidence type="ECO:0000313" key="8">
    <source>
        <dbReference type="EMBL" id="TKD50039.1"/>
    </source>
</evidence>
<evidence type="ECO:0000256" key="1">
    <source>
        <dbReference type="ARBA" id="ARBA00004141"/>
    </source>
</evidence>
<evidence type="ECO:0000256" key="7">
    <source>
        <dbReference type="SAM" id="Phobius"/>
    </source>
</evidence>
<feature type="transmembrane region" description="Helical" evidence="7">
    <location>
        <begin position="437"/>
        <end position="454"/>
    </location>
</feature>
<feature type="transmembrane region" description="Helical" evidence="7">
    <location>
        <begin position="327"/>
        <end position="349"/>
    </location>
</feature>
<evidence type="ECO:0000313" key="9">
    <source>
        <dbReference type="Proteomes" id="UP000309138"/>
    </source>
</evidence>
<gene>
    <name evidence="8" type="ORF">FBR43_04165</name>
</gene>
<comment type="subcellular location">
    <subcellularLocation>
        <location evidence="1">Membrane</location>
        <topology evidence="1">Multi-pass membrane protein</topology>
    </subcellularLocation>
</comment>
<feature type="transmembrane region" description="Helical" evidence="7">
    <location>
        <begin position="406"/>
        <end position="425"/>
    </location>
</feature>
<reference evidence="8 9" key="1">
    <citation type="submission" date="2019-04" db="EMBL/GenBank/DDBJ databases">
        <authorList>
            <person name="Yang Y."/>
            <person name="Wei D."/>
        </authorList>
    </citation>
    <scope>NUCLEOTIDE SEQUENCE [LARGE SCALE GENOMIC DNA]</scope>
    <source>
        <strain evidence="8 9">L-1-4w-11</strain>
    </source>
</reference>
<dbReference type="PANTHER" id="PTHR43243:SF4">
    <property type="entry name" value="CATIONIC AMINO ACID TRANSPORTER 4"/>
    <property type="match status" value="1"/>
</dbReference>
<dbReference type="GO" id="GO:0016020">
    <property type="term" value="C:membrane"/>
    <property type="evidence" value="ECO:0007669"/>
    <property type="project" value="UniProtKB-SubCell"/>
</dbReference>
<keyword evidence="3 7" id="KW-0812">Transmembrane</keyword>
<feature type="compositionally biased region" description="Pro residues" evidence="6">
    <location>
        <begin position="500"/>
        <end position="511"/>
    </location>
</feature>
<feature type="transmembrane region" description="Helical" evidence="7">
    <location>
        <begin position="177"/>
        <end position="199"/>
    </location>
</feature>
<dbReference type="EMBL" id="SWKR01000002">
    <property type="protein sequence ID" value="TKD50039.1"/>
    <property type="molecule type" value="Genomic_DNA"/>
</dbReference>
<feature type="transmembrane region" description="Helical" evidence="7">
    <location>
        <begin position="211"/>
        <end position="230"/>
    </location>
</feature>
<feature type="transmembrane region" description="Helical" evidence="7">
    <location>
        <begin position="58"/>
        <end position="79"/>
    </location>
</feature>
<proteinExistence type="predicted"/>
<dbReference type="AlphaFoldDB" id="A0A4U1L017"/>
<feature type="transmembrane region" description="Helical" evidence="7">
    <location>
        <begin position="251"/>
        <end position="272"/>
    </location>
</feature>